<protein>
    <submittedName>
        <fullName evidence="2">Uncharacterized protein</fullName>
    </submittedName>
</protein>
<reference evidence="2 3" key="1">
    <citation type="submission" date="2024-09" db="EMBL/GenBank/DDBJ databases">
        <title>Chromosome-scale assembly of Riccia sorocarpa.</title>
        <authorList>
            <person name="Paukszto L."/>
        </authorList>
    </citation>
    <scope>NUCLEOTIDE SEQUENCE [LARGE SCALE GENOMIC DNA]</scope>
    <source>
        <strain evidence="2">LP-2024</strain>
        <tissue evidence="2">Aerial parts of the thallus</tissue>
    </source>
</reference>
<evidence type="ECO:0000313" key="3">
    <source>
        <dbReference type="Proteomes" id="UP001633002"/>
    </source>
</evidence>
<name>A0ABD3HX69_9MARC</name>
<comment type="caution">
    <text evidence="2">The sequence shown here is derived from an EMBL/GenBank/DDBJ whole genome shotgun (WGS) entry which is preliminary data.</text>
</comment>
<keyword evidence="3" id="KW-1185">Reference proteome</keyword>
<feature type="compositionally biased region" description="Polar residues" evidence="1">
    <location>
        <begin position="309"/>
        <end position="328"/>
    </location>
</feature>
<sequence length="432" mass="45958">MSSDSSRPHSDMAQVRPVLVRIYGSVSVFHRLDDCKLEVPGCYCAAAAALVLKAHKEAVDSLSGNGHAKLGTVAAVVAAANATAREGMKEIHMSLKQAVKAVPQPQRNQTHSDDISDVVKVRTAEERTSAAIKTRDEALLEAQRWRVELGKANEQMVVMQGVVVRAEESARRAMTDAEEKIRLARSSELGALASKEEAFQLARQWQAQAEYYRDQAARYLAILQERAAQEQRQPVNPESVSSVEGQEGSTVALSPEKTVSETPSEVTSENTTSDRLAGIPGSFSEVEGPVEMNETLVDKGLDGDDLTYTPLSLETGTAGSDSQTESTTVASVEVEPAVAAAVEKISSAQTPESSAVHVPSESPTTIPSEVIPTELSQNESREFSSGLETAETPQVEQASVSASVTEVAAPAGEKPPSSLTTGESVDTEAVEK</sequence>
<evidence type="ECO:0000313" key="2">
    <source>
        <dbReference type="EMBL" id="KAL3694872.1"/>
    </source>
</evidence>
<dbReference type="EMBL" id="JBJQOH010000003">
    <property type="protein sequence ID" value="KAL3694872.1"/>
    <property type="molecule type" value="Genomic_DNA"/>
</dbReference>
<dbReference type="AlphaFoldDB" id="A0ABD3HX69"/>
<proteinExistence type="predicted"/>
<dbReference type="Proteomes" id="UP001633002">
    <property type="component" value="Unassembled WGS sequence"/>
</dbReference>
<organism evidence="2 3">
    <name type="scientific">Riccia sorocarpa</name>
    <dbReference type="NCBI Taxonomy" id="122646"/>
    <lineage>
        <taxon>Eukaryota</taxon>
        <taxon>Viridiplantae</taxon>
        <taxon>Streptophyta</taxon>
        <taxon>Embryophyta</taxon>
        <taxon>Marchantiophyta</taxon>
        <taxon>Marchantiopsida</taxon>
        <taxon>Marchantiidae</taxon>
        <taxon>Marchantiales</taxon>
        <taxon>Ricciaceae</taxon>
        <taxon>Riccia</taxon>
    </lineage>
</organism>
<feature type="compositionally biased region" description="Low complexity" evidence="1">
    <location>
        <begin position="393"/>
        <end position="411"/>
    </location>
</feature>
<evidence type="ECO:0000256" key="1">
    <source>
        <dbReference type="SAM" id="MobiDB-lite"/>
    </source>
</evidence>
<feature type="compositionally biased region" description="Polar residues" evidence="1">
    <location>
        <begin position="260"/>
        <end position="274"/>
    </location>
</feature>
<feature type="region of interest" description="Disordered" evidence="1">
    <location>
        <begin position="344"/>
        <end position="432"/>
    </location>
</feature>
<accession>A0ABD3HX69</accession>
<gene>
    <name evidence="2" type="ORF">R1sor_008523</name>
</gene>
<feature type="region of interest" description="Disordered" evidence="1">
    <location>
        <begin position="228"/>
        <end position="331"/>
    </location>
</feature>
<feature type="compositionally biased region" description="Low complexity" evidence="1">
    <location>
        <begin position="238"/>
        <end position="249"/>
    </location>
</feature>